<evidence type="ECO:0000259" key="3">
    <source>
        <dbReference type="PROSITE" id="PS50879"/>
    </source>
</evidence>
<dbReference type="InterPro" id="IPR002156">
    <property type="entry name" value="RNaseH_domain"/>
</dbReference>
<dbReference type="InterPro" id="IPR036397">
    <property type="entry name" value="RNaseH_sf"/>
</dbReference>
<dbReference type="Pfam" id="PF00075">
    <property type="entry name" value="RNase_H"/>
    <property type="match status" value="1"/>
</dbReference>
<dbReference type="AlphaFoldDB" id="A0A3Q2ZQ74"/>
<dbReference type="InterPro" id="IPR000477">
    <property type="entry name" value="RT_dom"/>
</dbReference>
<dbReference type="Proteomes" id="UP000264800">
    <property type="component" value="Unplaced"/>
</dbReference>
<dbReference type="PANTHER" id="PTHR36688:SF2">
    <property type="entry name" value="ENDONUCLEASE_EXONUCLEASE_PHOSPHATASE DOMAIN-CONTAINING PROTEIN"/>
    <property type="match status" value="1"/>
</dbReference>
<feature type="domain" description="Reverse transcriptase" evidence="2">
    <location>
        <begin position="481"/>
        <end position="733"/>
    </location>
</feature>
<name>A0A3Q2ZQ74_KRYMA</name>
<reference evidence="4" key="1">
    <citation type="submission" date="2025-05" db="UniProtKB">
        <authorList>
            <consortium name="Ensembl"/>
        </authorList>
    </citation>
    <scope>IDENTIFICATION</scope>
</reference>
<dbReference type="Pfam" id="PF14529">
    <property type="entry name" value="Exo_endo_phos_2"/>
    <property type="match status" value="1"/>
</dbReference>
<dbReference type="CDD" id="cd01650">
    <property type="entry name" value="RT_nLTR_like"/>
    <property type="match status" value="1"/>
</dbReference>
<dbReference type="PANTHER" id="PTHR36688">
    <property type="entry name" value="ENDO/EXONUCLEASE/PHOSPHATASE DOMAIN-CONTAINING PROTEIN"/>
    <property type="match status" value="1"/>
</dbReference>
<protein>
    <recommendedName>
        <fullName evidence="6">Reverse transcriptase domain-containing protein</fullName>
    </recommendedName>
</protein>
<feature type="coiled-coil region" evidence="1">
    <location>
        <begin position="1185"/>
        <end position="1212"/>
    </location>
</feature>
<feature type="domain" description="RNase H type-1" evidence="3">
    <location>
        <begin position="958"/>
        <end position="1089"/>
    </location>
</feature>
<dbReference type="GO" id="GO:0004523">
    <property type="term" value="F:RNA-DNA hybrid ribonuclease activity"/>
    <property type="evidence" value="ECO:0007669"/>
    <property type="project" value="InterPro"/>
</dbReference>
<dbReference type="PROSITE" id="PS50879">
    <property type="entry name" value="RNASE_H_1"/>
    <property type="match status" value="1"/>
</dbReference>
<dbReference type="PROSITE" id="PS50878">
    <property type="entry name" value="RT_POL"/>
    <property type="match status" value="1"/>
</dbReference>
<dbReference type="InterPro" id="IPR036691">
    <property type="entry name" value="Endo/exonu/phosph_ase_sf"/>
</dbReference>
<dbReference type="GO" id="GO:0003676">
    <property type="term" value="F:nucleic acid binding"/>
    <property type="evidence" value="ECO:0007669"/>
    <property type="project" value="InterPro"/>
</dbReference>
<dbReference type="SUPFAM" id="SSF53098">
    <property type="entry name" value="Ribonuclease H-like"/>
    <property type="match status" value="1"/>
</dbReference>
<accession>A0A3Q2ZQ74</accession>
<dbReference type="InterPro" id="IPR052560">
    <property type="entry name" value="RdDP_mobile_element"/>
</dbReference>
<keyword evidence="5" id="KW-1185">Reference proteome</keyword>
<dbReference type="Gene3D" id="3.30.420.10">
    <property type="entry name" value="Ribonuclease H-like superfamily/Ribonuclease H"/>
    <property type="match status" value="1"/>
</dbReference>
<dbReference type="Gene3D" id="3.60.10.10">
    <property type="entry name" value="Endonuclease/exonuclease/phosphatase"/>
    <property type="match status" value="1"/>
</dbReference>
<evidence type="ECO:0000313" key="5">
    <source>
        <dbReference type="Proteomes" id="UP000264800"/>
    </source>
</evidence>
<dbReference type="InterPro" id="IPR012337">
    <property type="entry name" value="RNaseH-like_sf"/>
</dbReference>
<dbReference type="GeneTree" id="ENSGT01060000248530"/>
<evidence type="ECO:0000256" key="1">
    <source>
        <dbReference type="SAM" id="Coils"/>
    </source>
</evidence>
<evidence type="ECO:0008006" key="6">
    <source>
        <dbReference type="Google" id="ProtNLM"/>
    </source>
</evidence>
<dbReference type="SUPFAM" id="SSF56219">
    <property type="entry name" value="DNase I-like"/>
    <property type="match status" value="1"/>
</dbReference>
<dbReference type="InterPro" id="IPR043502">
    <property type="entry name" value="DNA/RNA_pol_sf"/>
</dbReference>
<dbReference type="Pfam" id="PF00078">
    <property type="entry name" value="RVT_1"/>
    <property type="match status" value="1"/>
</dbReference>
<dbReference type="SUPFAM" id="SSF56672">
    <property type="entry name" value="DNA/RNA polymerases"/>
    <property type="match status" value="1"/>
</dbReference>
<evidence type="ECO:0000259" key="2">
    <source>
        <dbReference type="PROSITE" id="PS50878"/>
    </source>
</evidence>
<organism evidence="4 5">
    <name type="scientific">Kryptolebias marmoratus</name>
    <name type="common">Mangrove killifish</name>
    <name type="synonym">Rivulus marmoratus</name>
    <dbReference type="NCBI Taxonomy" id="37003"/>
    <lineage>
        <taxon>Eukaryota</taxon>
        <taxon>Metazoa</taxon>
        <taxon>Chordata</taxon>
        <taxon>Craniata</taxon>
        <taxon>Vertebrata</taxon>
        <taxon>Euteleostomi</taxon>
        <taxon>Actinopterygii</taxon>
        <taxon>Neopterygii</taxon>
        <taxon>Teleostei</taxon>
        <taxon>Neoteleostei</taxon>
        <taxon>Acanthomorphata</taxon>
        <taxon>Ovalentaria</taxon>
        <taxon>Atherinomorphae</taxon>
        <taxon>Cyprinodontiformes</taxon>
        <taxon>Rivulidae</taxon>
        <taxon>Kryptolebias</taxon>
    </lineage>
</organism>
<proteinExistence type="predicted"/>
<dbReference type="Ensembl" id="ENSKMAT00000005354.1">
    <property type="protein sequence ID" value="ENSKMAP00000005262.1"/>
    <property type="gene ID" value="ENSKMAG00000003982.1"/>
</dbReference>
<dbReference type="OMA" id="IVERANW"/>
<sequence length="1244" mass="145609">MILLHWNARSLVANGQELKGYIEEIAEKPEIICIQETWLKTRLEFVIKGYVSVRRDRQEGNGGGCGIFIKQDIQYKLLGKGEKLEYIVIEVWEEQEKFRIINFYNSCKTLLVEEMGEIIEYLEGKVIWCGDFNANSTVWGKSNDKNGQVLEEVMEMKNLVCINDGRGTRINIRTGMESNIDLTIVSNIMAGICEWNVDKTTTIGSDHYPIIVRIGLKLNSKNIKVGERYNFNKADWNKFRYVSQVNLERVNMDVHIDELNSIISKIIIEAADVSIKKIRYLKDKKIVPWWTNECKEAIKLRNKAFKVLKQNPIYKNLIEYKSKQAIARRTVKNAKREYWRNFCGTIGRETKIEKVWRMIKRMNGKKREFDYPVLKIEDTDIIRDEDKVEVLAKTFNKIHSSNNIDVEGRKGREDTKLKYKEIMKEDEEVNNLMNVEFTKTELNYVLKKIKNTAPGKDQIWYKMIQQLNGKSKDIILKLYNKIWEAGKLPMKWKESIIIPIAKPGKDNSKPGNYRPIALTSNLCKIMEKMINNRIVHYLNKEGYLSKYQSGFRKGRSTSDPTIYLEYEIRKAQVNKESVVAVFFDIEKAYDMMWVEGLLIKLYKMGIKGKIFNWIKDFLANRKLQVRIGEVVSGKYVVENGTPQGSIISPVLFSIMINDVFKDLGQDMGCSLFADDGAVWKRGKNVEFCVKKLQEEIYKIEKWAFQWGFKFSVEKSKVMLFTQKKTNKEIKLTLYNQELEQVKCIKFLGVWFDEKLIWKEHIQKIVDKCKKILNIMRCLVGSDWGADRKSLKHIYVGMIRANIDFGCIVYGSAAKAHLLKIDNIQHQALRLCTGAFKTTPTAALEVEMGEMPLDLRRTYLEISYWLNLQGNGYDHPNLEILRPCWEKEKKEMRSFGWMIEKKLKEFKMDKIEISQSIITSIIPPWVLPEVKVDMELMEKRQDICSSMDSNSVQIHLNNYYKYLQIYTDASKINEKVGIAYVVPEFNIKIGKRLTDNLSVYTGEMMAILLALQWVEEIRPIKTIICSDSSSVLLSLKNNQTDSRTDILMEIMHTVFRIQKMGLVVVFVWVPAHIGVLGNEMADRMAKREIKNPISIIVKISKSEGRSIVKEKLMKTWQNRWDRGKTGRWFHEIQKMVGERSHGRRNRKEERVITRLRFGHSGLNFSLFKIIKHKTGKCEYCGEDETIKHCILECNKYENERRAMRREFERIKEKFDLIDILRKNMGSKQIQIIMQFLKRTKLFQRI</sequence>
<keyword evidence="1" id="KW-0175">Coiled coil</keyword>
<dbReference type="Ensembl" id="ENSKMAT00000005938.1">
    <property type="protein sequence ID" value="ENSKMAP00000005836.1"/>
    <property type="gene ID" value="ENSKMAG00000004415.1"/>
</dbReference>
<dbReference type="CDD" id="cd09276">
    <property type="entry name" value="Rnase_HI_RT_non_LTR"/>
    <property type="match status" value="1"/>
</dbReference>
<dbReference type="STRING" id="37003.ENSKMAP00000005262"/>
<dbReference type="InterPro" id="IPR005135">
    <property type="entry name" value="Endo/exonuclease/phosphatase"/>
</dbReference>
<evidence type="ECO:0000313" key="4">
    <source>
        <dbReference type="Ensembl" id="ENSKMAP00000005836.1"/>
    </source>
</evidence>
<dbReference type="GO" id="GO:0006259">
    <property type="term" value="P:DNA metabolic process"/>
    <property type="evidence" value="ECO:0007669"/>
    <property type="project" value="UniProtKB-ARBA"/>
</dbReference>